<sequence length="358" mass="40685">MPDISLDSASPRVTISLPDMFRGFLVGDPVVNSYYRPVRLESEGWLQSTMGLPLKQAKRVHACDFSYFCSVLVPHASREKLRIVSDWGNWVFLFDDMFDEGELTNDPNTSRRIIDNLLSIMVPDVDRSSEEPVVITHDSIYSRLAAGSRPSTVKRYVQHMQSYCSGVLQHVKDHAADRIPTVLEMIETRRMSIGAFPMYPLIEFAYDLDIPDEVFLHPIIQTLENLGAEFVTLMNDILSYQKEESENCPFNTVAVCRMAGASAQKAFDEVAFLVHARFDQWEEAVKSLPSWGEKVDAQVQQYIQGLQNIVQANLSWSFRTGRYFGPKADMIRQSRELDVLMKPPFLGCSIPPQPEATY</sequence>
<accession>A0ACB9YMI2</accession>
<comment type="caution">
    <text evidence="1">The sequence shown here is derived from an EMBL/GenBank/DDBJ whole genome shotgun (WGS) entry which is preliminary data.</text>
</comment>
<dbReference type="EMBL" id="MU393596">
    <property type="protein sequence ID" value="KAI4860174.1"/>
    <property type="molecule type" value="Genomic_DNA"/>
</dbReference>
<protein>
    <submittedName>
        <fullName evidence="1">Terpene synthase metal binding domain-containing protein</fullName>
    </submittedName>
</protein>
<keyword evidence="2" id="KW-1185">Reference proteome</keyword>
<organism evidence="1 2">
    <name type="scientific">Hypoxylon rubiginosum</name>
    <dbReference type="NCBI Taxonomy" id="110542"/>
    <lineage>
        <taxon>Eukaryota</taxon>
        <taxon>Fungi</taxon>
        <taxon>Dikarya</taxon>
        <taxon>Ascomycota</taxon>
        <taxon>Pezizomycotina</taxon>
        <taxon>Sordariomycetes</taxon>
        <taxon>Xylariomycetidae</taxon>
        <taxon>Xylariales</taxon>
        <taxon>Hypoxylaceae</taxon>
        <taxon>Hypoxylon</taxon>
    </lineage>
</organism>
<reference evidence="1 2" key="1">
    <citation type="journal article" date="2022" name="New Phytol.">
        <title>Ecological generalism drives hyperdiversity of secondary metabolite gene clusters in xylarialean endophytes.</title>
        <authorList>
            <person name="Franco M.E.E."/>
            <person name="Wisecaver J.H."/>
            <person name="Arnold A.E."/>
            <person name="Ju Y.M."/>
            <person name="Slot J.C."/>
            <person name="Ahrendt S."/>
            <person name="Moore L.P."/>
            <person name="Eastman K.E."/>
            <person name="Scott K."/>
            <person name="Konkel Z."/>
            <person name="Mondo S.J."/>
            <person name="Kuo A."/>
            <person name="Hayes R.D."/>
            <person name="Haridas S."/>
            <person name="Andreopoulos B."/>
            <person name="Riley R."/>
            <person name="LaButti K."/>
            <person name="Pangilinan J."/>
            <person name="Lipzen A."/>
            <person name="Amirebrahimi M."/>
            <person name="Yan J."/>
            <person name="Adam C."/>
            <person name="Keymanesh K."/>
            <person name="Ng V."/>
            <person name="Louie K."/>
            <person name="Northen T."/>
            <person name="Drula E."/>
            <person name="Henrissat B."/>
            <person name="Hsieh H.M."/>
            <person name="Youens-Clark K."/>
            <person name="Lutzoni F."/>
            <person name="Miadlikowska J."/>
            <person name="Eastwood D.C."/>
            <person name="Hamelin R.C."/>
            <person name="Grigoriev I.V."/>
            <person name="U'Ren J.M."/>
        </authorList>
    </citation>
    <scope>NUCLEOTIDE SEQUENCE [LARGE SCALE GENOMIC DNA]</scope>
    <source>
        <strain evidence="1 2">CBS 119005</strain>
    </source>
</reference>
<gene>
    <name evidence="1" type="ORF">F4820DRAFT_453150</name>
</gene>
<evidence type="ECO:0000313" key="1">
    <source>
        <dbReference type="EMBL" id="KAI4860174.1"/>
    </source>
</evidence>
<name>A0ACB9YMI2_9PEZI</name>
<evidence type="ECO:0000313" key="2">
    <source>
        <dbReference type="Proteomes" id="UP001497700"/>
    </source>
</evidence>
<proteinExistence type="predicted"/>
<dbReference type="Proteomes" id="UP001497700">
    <property type="component" value="Unassembled WGS sequence"/>
</dbReference>